<name>A0A494T726_SPHPE</name>
<feature type="region of interest" description="Disordered" evidence="1">
    <location>
        <begin position="61"/>
        <end position="89"/>
    </location>
</feature>
<feature type="compositionally biased region" description="Polar residues" evidence="1">
    <location>
        <begin position="63"/>
        <end position="73"/>
    </location>
</feature>
<organism evidence="3 4">
    <name type="scientific">Sphingomonas paeninsulae</name>
    <dbReference type="NCBI Taxonomy" id="2319844"/>
    <lineage>
        <taxon>Bacteria</taxon>
        <taxon>Pseudomonadati</taxon>
        <taxon>Pseudomonadota</taxon>
        <taxon>Alphaproteobacteria</taxon>
        <taxon>Sphingomonadales</taxon>
        <taxon>Sphingomonadaceae</taxon>
        <taxon>Sphingomonas</taxon>
    </lineage>
</organism>
<protein>
    <submittedName>
        <fullName evidence="3">DNA-binding protein</fullName>
    </submittedName>
</protein>
<sequence length="89" mass="9749">MTATVLRPRDRLSVRIPVAAEMLGIGRTKLYELIGAGEFDVIKIGKATLIKVRSLEAFVGKQRASSEGNQPNTPRRRGRPKTSFIDLAG</sequence>
<dbReference type="AlphaFoldDB" id="A0A494T726"/>
<dbReference type="KEGG" id="spha:D3Y57_03640"/>
<accession>A0A494T726</accession>
<keyword evidence="3" id="KW-0238">DNA-binding</keyword>
<dbReference type="InterPro" id="IPR041657">
    <property type="entry name" value="HTH_17"/>
</dbReference>
<dbReference type="InterPro" id="IPR038148">
    <property type="entry name" value="Tn1545/Tn916_Xis"/>
</dbReference>
<evidence type="ECO:0000313" key="4">
    <source>
        <dbReference type="Proteomes" id="UP000276254"/>
    </source>
</evidence>
<evidence type="ECO:0000259" key="2">
    <source>
        <dbReference type="Pfam" id="PF12728"/>
    </source>
</evidence>
<dbReference type="OrthoDB" id="7874861at2"/>
<dbReference type="RefSeq" id="WP_121151428.1">
    <property type="nucleotide sequence ID" value="NZ_CP032828.1"/>
</dbReference>
<proteinExistence type="predicted"/>
<gene>
    <name evidence="3" type="ORF">D3Y57_03640</name>
</gene>
<keyword evidence="3" id="KW-0614">Plasmid</keyword>
<evidence type="ECO:0000256" key="1">
    <source>
        <dbReference type="SAM" id="MobiDB-lite"/>
    </source>
</evidence>
<reference evidence="3 4" key="1">
    <citation type="submission" date="2018-09" db="EMBL/GenBank/DDBJ databases">
        <title>Sphingomonas peninsula sp. nov., isolated from fildes peninsula, Antarctic soil.</title>
        <authorList>
            <person name="Yingchao G."/>
        </authorList>
    </citation>
    <scope>NUCLEOTIDE SEQUENCE [LARGE SCALE GENOMIC DNA]</scope>
    <source>
        <strain evidence="3 4">YZ-8</strain>
        <plasmid evidence="3 4">unnamed1</plasmid>
    </source>
</reference>
<keyword evidence="4" id="KW-1185">Reference proteome</keyword>
<dbReference type="Proteomes" id="UP000276254">
    <property type="component" value="Plasmid unnamed1"/>
</dbReference>
<dbReference type="EMBL" id="CP032828">
    <property type="protein sequence ID" value="AYJ85137.1"/>
    <property type="molecule type" value="Genomic_DNA"/>
</dbReference>
<geneLocation type="plasmid" evidence="3">
    <name>unnamed1</name>
</geneLocation>
<dbReference type="Gene3D" id="3.90.105.50">
    <property type="match status" value="1"/>
</dbReference>
<evidence type="ECO:0000313" key="3">
    <source>
        <dbReference type="EMBL" id="AYJ85137.1"/>
    </source>
</evidence>
<dbReference type="Pfam" id="PF12728">
    <property type="entry name" value="HTH_17"/>
    <property type="match status" value="1"/>
</dbReference>
<dbReference type="GO" id="GO:0003677">
    <property type="term" value="F:DNA binding"/>
    <property type="evidence" value="ECO:0007669"/>
    <property type="project" value="UniProtKB-KW"/>
</dbReference>
<feature type="domain" description="Helix-turn-helix" evidence="2">
    <location>
        <begin position="18"/>
        <end position="62"/>
    </location>
</feature>